<organism evidence="8 9">
    <name type="scientific">Candidatus Enterococcus willemsii</name>
    <dbReference type="NCBI Taxonomy" id="1857215"/>
    <lineage>
        <taxon>Bacteria</taxon>
        <taxon>Bacillati</taxon>
        <taxon>Bacillota</taxon>
        <taxon>Bacilli</taxon>
        <taxon>Lactobacillales</taxon>
        <taxon>Enterococcaceae</taxon>
        <taxon>Enterococcus</taxon>
    </lineage>
</organism>
<sequence length="473" mass="51284">MASITGASGISSILGQYSGIGADQIDQLLQGDAIPKLRAQNRIEDIQKEKTAWSDIKTRLNNFLKKTEDLQKLDTFQSKKATSSNEASVKISGTAAAGEGKYSVQVKQLATSTSLTGAKLASNDQALLASGKLTLKTAEVDADGKAKEFTFAIDSSDSLKDVAAKINKETKNSNITATIVDNRLVLSDKKTGDRTFTVEGSVKNSLGLSDTEAKATQGQNAEFVLNGIDITRQSNNVNDVIEGVTFELLQTTEEGKDVSLTLTNDTSKMKTAVKDFVTQYNSLMSLINDKVKVGDPSSDKNTDAGALAGDSTLIRLQSELRNMVAPAYTVGGGLKANQLGISITDRQGTLALDEKKFDEMLTKDPEAVKDFFFKSEKIGTETKTSGYAVDLKDIADKYLSEKSGNKGILAVKFDTYEANIKDLNKQITRLDAVLEQKKARYVDMFTRLDQAMMQAQEQMSWLISQVDSFNSGK</sequence>
<feature type="domain" description="Flagellar hook-associated protein 2 N-terminal" evidence="6">
    <location>
        <begin position="23"/>
        <end position="112"/>
    </location>
</feature>
<dbReference type="InterPro" id="IPR040026">
    <property type="entry name" value="FliD"/>
</dbReference>
<comment type="caution">
    <text evidence="8">The sequence shown here is derived from an EMBL/GenBank/DDBJ whole genome shotgun (WGS) entry which is preliminary data.</text>
</comment>
<comment type="similarity">
    <text evidence="1 5">Belongs to the FliD family.</text>
</comment>
<evidence type="ECO:0000256" key="4">
    <source>
        <dbReference type="ARBA" id="ARBA00023143"/>
    </source>
</evidence>
<name>A0ABQ6YWG3_9ENTE</name>
<evidence type="ECO:0000256" key="3">
    <source>
        <dbReference type="ARBA" id="ARBA00023054"/>
    </source>
</evidence>
<evidence type="ECO:0000256" key="2">
    <source>
        <dbReference type="ARBA" id="ARBA00011255"/>
    </source>
</evidence>
<evidence type="ECO:0000256" key="1">
    <source>
        <dbReference type="ARBA" id="ARBA00009764"/>
    </source>
</evidence>
<evidence type="ECO:0000313" key="9">
    <source>
        <dbReference type="Proteomes" id="UP000782705"/>
    </source>
</evidence>
<dbReference type="EMBL" id="MAEL01000054">
    <property type="protein sequence ID" value="KAF1302042.1"/>
    <property type="molecule type" value="Genomic_DNA"/>
</dbReference>
<comment type="function">
    <text evidence="5">Required for morphogenesis and for the elongation of the flagellar filament by facilitating polymerization of the flagellin monomers at the tip of growing filament. Forms a capping structure, which prevents flagellin subunits (transported through the central channel of the flagellum) from leaking out without polymerization at the distal end.</text>
</comment>
<proteinExistence type="inferred from homology"/>
<keyword evidence="5" id="KW-0964">Secreted</keyword>
<comment type="subcellular location">
    <subcellularLocation>
        <location evidence="5">Secreted</location>
    </subcellularLocation>
    <subcellularLocation>
        <location evidence="5">Bacterial flagellum</location>
    </subcellularLocation>
</comment>
<gene>
    <name evidence="8" type="ORF">BAU17_01340</name>
</gene>
<feature type="coiled-coil region" evidence="5">
    <location>
        <begin position="413"/>
        <end position="440"/>
    </location>
</feature>
<keyword evidence="4 5" id="KW-0975">Bacterial flagellum</keyword>
<dbReference type="InterPro" id="IPR010810">
    <property type="entry name" value="Flagellin_hook_IN_motif"/>
</dbReference>
<accession>A0ABQ6YWG3</accession>
<comment type="subunit">
    <text evidence="2 5">Homopentamer.</text>
</comment>
<reference evidence="8 9" key="1">
    <citation type="submission" date="2016-06" db="EMBL/GenBank/DDBJ databases">
        <title>Four novel species of enterococci isolated from chicken manure.</title>
        <authorList>
            <person name="Van Tyne D."/>
        </authorList>
    </citation>
    <scope>NUCLEOTIDE SEQUENCE [LARGE SCALE GENOMIC DNA]</scope>
    <source>
        <strain evidence="8 9">CU12B</strain>
    </source>
</reference>
<dbReference type="Pfam" id="PF07196">
    <property type="entry name" value="Flagellin_IN"/>
    <property type="match status" value="1"/>
</dbReference>
<protein>
    <recommendedName>
        <fullName evidence="5">Flagellar hook-associated protein 2</fullName>
        <shortName evidence="5">HAP2</shortName>
    </recommendedName>
    <alternativeName>
        <fullName evidence="5">Flagellar cap protein</fullName>
    </alternativeName>
</protein>
<keyword evidence="3 5" id="KW-0175">Coiled coil</keyword>
<evidence type="ECO:0000259" key="7">
    <source>
        <dbReference type="Pfam" id="PF07195"/>
    </source>
</evidence>
<dbReference type="InterPro" id="IPR010809">
    <property type="entry name" value="FliD_C"/>
</dbReference>
<dbReference type="Pfam" id="PF07195">
    <property type="entry name" value="FliD_C"/>
    <property type="match status" value="1"/>
</dbReference>
<dbReference type="PANTHER" id="PTHR30288:SF0">
    <property type="entry name" value="FLAGELLAR HOOK-ASSOCIATED PROTEIN 2"/>
    <property type="match status" value="1"/>
</dbReference>
<dbReference type="RefSeq" id="WP_161903023.1">
    <property type="nucleotide sequence ID" value="NZ_MAEL01000054.1"/>
</dbReference>
<dbReference type="PANTHER" id="PTHR30288">
    <property type="entry name" value="FLAGELLAR CAP/ASSEMBLY PROTEIN FLID"/>
    <property type="match status" value="1"/>
</dbReference>
<dbReference type="InterPro" id="IPR003481">
    <property type="entry name" value="FliD_N"/>
</dbReference>
<dbReference type="Pfam" id="PF02465">
    <property type="entry name" value="FliD_N"/>
    <property type="match status" value="1"/>
</dbReference>
<keyword evidence="9" id="KW-1185">Reference proteome</keyword>
<evidence type="ECO:0000313" key="8">
    <source>
        <dbReference type="EMBL" id="KAF1302042.1"/>
    </source>
</evidence>
<evidence type="ECO:0000259" key="6">
    <source>
        <dbReference type="Pfam" id="PF02465"/>
    </source>
</evidence>
<evidence type="ECO:0000256" key="5">
    <source>
        <dbReference type="RuleBase" id="RU362066"/>
    </source>
</evidence>
<feature type="domain" description="Flagellar hook-associated protein 2 C-terminal" evidence="7">
    <location>
        <begin position="218"/>
        <end position="456"/>
    </location>
</feature>
<dbReference type="Proteomes" id="UP000782705">
    <property type="component" value="Unassembled WGS sequence"/>
</dbReference>